<evidence type="ECO:0000256" key="3">
    <source>
        <dbReference type="ARBA" id="ARBA00025933"/>
    </source>
</evidence>
<evidence type="ECO:0000256" key="5">
    <source>
        <dbReference type="RuleBase" id="RU362116"/>
    </source>
</evidence>
<dbReference type="AlphaFoldDB" id="A0A1V4SKP7"/>
<dbReference type="InterPro" id="IPR037925">
    <property type="entry name" value="FlgE/F/G-like"/>
</dbReference>
<keyword evidence="9" id="KW-0966">Cell projection</keyword>
<dbReference type="InterPro" id="IPR001444">
    <property type="entry name" value="Flag_bb_rod_N"/>
</dbReference>
<dbReference type="InterPro" id="IPR019776">
    <property type="entry name" value="Flagellar_basal_body_rod_CS"/>
</dbReference>
<proteinExistence type="inferred from homology"/>
<comment type="similarity">
    <text evidence="1 5">Belongs to the flagella basal body rod proteins family.</text>
</comment>
<evidence type="ECO:0000259" key="7">
    <source>
        <dbReference type="Pfam" id="PF06429"/>
    </source>
</evidence>
<evidence type="ECO:0000259" key="8">
    <source>
        <dbReference type="Pfam" id="PF22692"/>
    </source>
</evidence>
<protein>
    <recommendedName>
        <fullName evidence="2 4">Flagellar basal-body rod protein FlgG</fullName>
    </recommendedName>
</protein>
<dbReference type="Pfam" id="PF06429">
    <property type="entry name" value="Flg_bbr_C"/>
    <property type="match status" value="1"/>
</dbReference>
<dbReference type="PANTHER" id="PTHR30435:SF19">
    <property type="entry name" value="FLAGELLAR BASAL-BODY ROD PROTEIN FLGG"/>
    <property type="match status" value="1"/>
</dbReference>
<accession>A0A1V4SKP7</accession>
<dbReference type="EMBL" id="MZGX01000014">
    <property type="protein sequence ID" value="OPX43801.1"/>
    <property type="molecule type" value="Genomic_DNA"/>
</dbReference>
<dbReference type="STRING" id="48256.CLHUN_22810"/>
<dbReference type="Proteomes" id="UP000191554">
    <property type="component" value="Unassembled WGS sequence"/>
</dbReference>
<dbReference type="InterPro" id="IPR020013">
    <property type="entry name" value="Flagellar_FlgE/F/G"/>
</dbReference>
<evidence type="ECO:0000313" key="9">
    <source>
        <dbReference type="EMBL" id="OPX43801.1"/>
    </source>
</evidence>
<dbReference type="InterPro" id="IPR012834">
    <property type="entry name" value="FlgG_G_neg"/>
</dbReference>
<sequence>MMRALWTAGSGMKAQQFNVDVISNNLANVNTTGYKKERAEFKDLLYETMSRAYVLDSSGKPVNLQVGHGTAVNATVRNFESGNVDKTDSPLDFAIEGEGFFTILGSDSVIRYTRDGSFKISVTEDGMRKLTTSDGYSVLDDTEQEIVFDSDVDITSLIVDSQGQISYKNAEGETVAMGQNMGLVHFPNKYALEAVGKNLFERNSATGEPVQASQDTTGKSTISQYYLEASNVSVVDEMVKLIVAQRAYEVSSKAIQQSDDMLQIANNLKR</sequence>
<dbReference type="RefSeq" id="WP_080064719.1">
    <property type="nucleotide sequence ID" value="NZ_MZGX01000014.1"/>
</dbReference>
<dbReference type="InterPro" id="IPR053967">
    <property type="entry name" value="LlgE_F_G-like_D1"/>
</dbReference>
<dbReference type="PROSITE" id="PS00588">
    <property type="entry name" value="FLAGELLA_BB_ROD"/>
    <property type="match status" value="1"/>
</dbReference>
<dbReference type="Pfam" id="PF00460">
    <property type="entry name" value="Flg_bb_rod"/>
    <property type="match status" value="1"/>
</dbReference>
<evidence type="ECO:0000256" key="1">
    <source>
        <dbReference type="ARBA" id="ARBA00009677"/>
    </source>
</evidence>
<keyword evidence="10" id="KW-1185">Reference proteome</keyword>
<keyword evidence="5" id="KW-0975">Bacterial flagellum</keyword>
<gene>
    <name evidence="9" type="primary">flgG_2</name>
    <name evidence="9" type="ORF">CLHUN_22810</name>
</gene>
<comment type="caution">
    <text evidence="9">The sequence shown here is derived from an EMBL/GenBank/DDBJ whole genome shotgun (WGS) entry which is preliminary data.</text>
</comment>
<dbReference type="NCBIfam" id="TIGR02488">
    <property type="entry name" value="flgG_G_neg"/>
    <property type="match status" value="1"/>
</dbReference>
<dbReference type="SUPFAM" id="SSF117143">
    <property type="entry name" value="Flagellar hook protein flgE"/>
    <property type="match status" value="1"/>
</dbReference>
<keyword evidence="9" id="KW-0282">Flagellum</keyword>
<dbReference type="PANTHER" id="PTHR30435">
    <property type="entry name" value="FLAGELLAR PROTEIN"/>
    <property type="match status" value="1"/>
</dbReference>
<feature type="domain" description="Flagellar basal body rod protein N-terminal" evidence="6">
    <location>
        <begin position="7"/>
        <end position="35"/>
    </location>
</feature>
<comment type="subunit">
    <text evidence="3">The basal body constitutes a major portion of the flagellar organelle and consists of four rings (L,P,S, and M) mounted on a central rod. The rod consists of about 26 subunits of FlgG in the distal portion, and FlgB, FlgC and FlgF are thought to build up the proximal portion of the rod with about 6 subunits each.</text>
</comment>
<reference evidence="9 10" key="1">
    <citation type="submission" date="2017-03" db="EMBL/GenBank/DDBJ databases">
        <title>Genome sequence of Clostridium hungatei DSM 14427.</title>
        <authorList>
            <person name="Poehlein A."/>
            <person name="Daniel R."/>
        </authorList>
    </citation>
    <scope>NUCLEOTIDE SEQUENCE [LARGE SCALE GENOMIC DNA]</scope>
    <source>
        <strain evidence="9 10">DSM 14427</strain>
    </source>
</reference>
<evidence type="ECO:0000256" key="2">
    <source>
        <dbReference type="ARBA" id="ARBA00017948"/>
    </source>
</evidence>
<feature type="domain" description="Flagellar hook protein FlgE/F/G-like D1" evidence="8">
    <location>
        <begin position="94"/>
        <end position="167"/>
    </location>
</feature>
<evidence type="ECO:0000313" key="10">
    <source>
        <dbReference type="Proteomes" id="UP000191554"/>
    </source>
</evidence>
<dbReference type="GO" id="GO:0071978">
    <property type="term" value="P:bacterial-type flagellum-dependent swarming motility"/>
    <property type="evidence" value="ECO:0007669"/>
    <property type="project" value="TreeGrafter"/>
</dbReference>
<evidence type="ECO:0000256" key="4">
    <source>
        <dbReference type="NCBIfam" id="TIGR02488"/>
    </source>
</evidence>
<dbReference type="Pfam" id="PF22692">
    <property type="entry name" value="LlgE_F_G_D1"/>
    <property type="match status" value="1"/>
</dbReference>
<organism evidence="9 10">
    <name type="scientific">Ruminiclostridium hungatei</name>
    <name type="common">Clostridium hungatei</name>
    <dbReference type="NCBI Taxonomy" id="48256"/>
    <lineage>
        <taxon>Bacteria</taxon>
        <taxon>Bacillati</taxon>
        <taxon>Bacillota</taxon>
        <taxon>Clostridia</taxon>
        <taxon>Eubacteriales</taxon>
        <taxon>Oscillospiraceae</taxon>
        <taxon>Ruminiclostridium</taxon>
    </lineage>
</organism>
<dbReference type="OrthoDB" id="9804559at2"/>
<dbReference type="NCBIfam" id="TIGR03506">
    <property type="entry name" value="FlgEFG_subfam"/>
    <property type="match status" value="2"/>
</dbReference>
<feature type="domain" description="Flagellar basal-body/hook protein C-terminal" evidence="7">
    <location>
        <begin position="224"/>
        <end position="268"/>
    </location>
</feature>
<dbReference type="InterPro" id="IPR010930">
    <property type="entry name" value="Flg_bb/hook_C_dom"/>
</dbReference>
<evidence type="ECO:0000259" key="6">
    <source>
        <dbReference type="Pfam" id="PF00460"/>
    </source>
</evidence>
<keyword evidence="9" id="KW-0969">Cilium</keyword>
<name>A0A1V4SKP7_RUMHU</name>
<dbReference type="GO" id="GO:0009426">
    <property type="term" value="C:bacterial-type flagellum basal body, distal rod"/>
    <property type="evidence" value="ECO:0007669"/>
    <property type="project" value="UniProtKB-UniRule"/>
</dbReference>
<comment type="subcellular location">
    <subcellularLocation>
        <location evidence="5">Bacterial flagellum basal body</location>
    </subcellularLocation>
</comment>